<accession>A0A2P2PNE4</accession>
<reference evidence="2" key="1">
    <citation type="submission" date="2018-02" db="EMBL/GenBank/DDBJ databases">
        <title>Rhizophora mucronata_Transcriptome.</title>
        <authorList>
            <person name="Meera S.P."/>
            <person name="Sreeshan A."/>
            <person name="Augustine A."/>
        </authorList>
    </citation>
    <scope>NUCLEOTIDE SEQUENCE</scope>
    <source>
        <tissue evidence="2">Leaf</tissue>
    </source>
</reference>
<sequence>MLTSSSKTLRKLKYDRHASESVRAAHHNVSKHDCSSGRQMCIQQW</sequence>
<evidence type="ECO:0000256" key="1">
    <source>
        <dbReference type="SAM" id="MobiDB-lite"/>
    </source>
</evidence>
<feature type="region of interest" description="Disordered" evidence="1">
    <location>
        <begin position="1"/>
        <end position="33"/>
    </location>
</feature>
<evidence type="ECO:0000313" key="2">
    <source>
        <dbReference type="EMBL" id="MBX56287.1"/>
    </source>
</evidence>
<dbReference type="AlphaFoldDB" id="A0A2P2PNE4"/>
<organism evidence="2">
    <name type="scientific">Rhizophora mucronata</name>
    <name type="common">Asiatic mangrove</name>
    <dbReference type="NCBI Taxonomy" id="61149"/>
    <lineage>
        <taxon>Eukaryota</taxon>
        <taxon>Viridiplantae</taxon>
        <taxon>Streptophyta</taxon>
        <taxon>Embryophyta</taxon>
        <taxon>Tracheophyta</taxon>
        <taxon>Spermatophyta</taxon>
        <taxon>Magnoliopsida</taxon>
        <taxon>eudicotyledons</taxon>
        <taxon>Gunneridae</taxon>
        <taxon>Pentapetalae</taxon>
        <taxon>rosids</taxon>
        <taxon>fabids</taxon>
        <taxon>Malpighiales</taxon>
        <taxon>Rhizophoraceae</taxon>
        <taxon>Rhizophora</taxon>
    </lineage>
</organism>
<proteinExistence type="predicted"/>
<name>A0A2P2PNE4_RHIMU</name>
<dbReference type="EMBL" id="GGEC01075803">
    <property type="protein sequence ID" value="MBX56287.1"/>
    <property type="molecule type" value="Transcribed_RNA"/>
</dbReference>
<protein>
    <submittedName>
        <fullName evidence="2">Uncharacterized protein</fullName>
    </submittedName>
</protein>